<dbReference type="OMA" id="ARGHEHR"/>
<evidence type="ECO:0000313" key="2">
    <source>
        <dbReference type="EMBL" id="KCW86192.1"/>
    </source>
</evidence>
<name>A0A059D6G9_EUCGR</name>
<sequence>MASSPCKNSLLRDGLQHRPPRPAHGQPMLVLHQGEPLDFFQPRPRLVLLLQALSCGGGGCGSLGRLAGGLGRHPDLGPGYPLRPRARGHEHRGHVASGDHGVHPPHGEHEVDVAELQLLIRAEGGKPPPDVEGPGAGEEVAGALQHELGRVDRLPELLHLPAGEDDPRDPRALLHHQRRRDERARDVIPHVR</sequence>
<gene>
    <name evidence="2" type="ORF">EUGRSUZ_B02882</name>
</gene>
<reference evidence="2" key="1">
    <citation type="submission" date="2013-07" db="EMBL/GenBank/DDBJ databases">
        <title>The genome of Eucalyptus grandis.</title>
        <authorList>
            <person name="Schmutz J."/>
            <person name="Hayes R."/>
            <person name="Myburg A."/>
            <person name="Tuskan G."/>
            <person name="Grattapaglia D."/>
            <person name="Rokhsar D.S."/>
        </authorList>
    </citation>
    <scope>NUCLEOTIDE SEQUENCE</scope>
    <source>
        <tissue evidence="2">Leaf extractions</tissue>
    </source>
</reference>
<dbReference type="InParanoid" id="A0A059D6G9"/>
<feature type="region of interest" description="Disordered" evidence="1">
    <location>
        <begin position="1"/>
        <end position="25"/>
    </location>
</feature>
<protein>
    <submittedName>
        <fullName evidence="2">Uncharacterized protein</fullName>
    </submittedName>
</protein>
<evidence type="ECO:0000256" key="1">
    <source>
        <dbReference type="SAM" id="MobiDB-lite"/>
    </source>
</evidence>
<feature type="region of interest" description="Disordered" evidence="1">
    <location>
        <begin position="154"/>
        <end position="192"/>
    </location>
</feature>
<accession>A0A059D6G9</accession>
<organism evidence="2">
    <name type="scientific">Eucalyptus grandis</name>
    <name type="common">Flooded gum</name>
    <dbReference type="NCBI Taxonomy" id="71139"/>
    <lineage>
        <taxon>Eukaryota</taxon>
        <taxon>Viridiplantae</taxon>
        <taxon>Streptophyta</taxon>
        <taxon>Embryophyta</taxon>
        <taxon>Tracheophyta</taxon>
        <taxon>Spermatophyta</taxon>
        <taxon>Magnoliopsida</taxon>
        <taxon>eudicotyledons</taxon>
        <taxon>Gunneridae</taxon>
        <taxon>Pentapetalae</taxon>
        <taxon>rosids</taxon>
        <taxon>malvids</taxon>
        <taxon>Myrtales</taxon>
        <taxon>Myrtaceae</taxon>
        <taxon>Myrtoideae</taxon>
        <taxon>Eucalypteae</taxon>
        <taxon>Eucalyptus</taxon>
    </lineage>
</organism>
<feature type="compositionally biased region" description="Basic and acidic residues" evidence="1">
    <location>
        <begin position="179"/>
        <end position="192"/>
    </location>
</feature>
<dbReference type="AlphaFoldDB" id="A0A059D6G9"/>
<proteinExistence type="predicted"/>
<dbReference type="EMBL" id="KK198754">
    <property type="protein sequence ID" value="KCW86192.1"/>
    <property type="molecule type" value="Genomic_DNA"/>
</dbReference>
<dbReference type="Gramene" id="KCW86192">
    <property type="protein sequence ID" value="KCW86192"/>
    <property type="gene ID" value="EUGRSUZ_B02882"/>
</dbReference>